<feature type="transmembrane region" description="Helical" evidence="8">
    <location>
        <begin position="234"/>
        <end position="255"/>
    </location>
</feature>
<feature type="transmembrane region" description="Helical" evidence="8">
    <location>
        <begin position="138"/>
        <end position="161"/>
    </location>
</feature>
<dbReference type="EMBL" id="CATQJL010000001">
    <property type="protein sequence ID" value="CAJ0588776.1"/>
    <property type="molecule type" value="Genomic_DNA"/>
</dbReference>
<comment type="similarity">
    <text evidence="6">Belongs to the major facilitator superfamily. Spinster (TC 2.A.1.49) family.</text>
</comment>
<keyword evidence="4 8" id="KW-1133">Transmembrane helix</keyword>
<feature type="transmembrane region" description="Helical" evidence="8">
    <location>
        <begin position="261"/>
        <end position="281"/>
    </location>
</feature>
<feature type="transmembrane region" description="Helical" evidence="8">
    <location>
        <begin position="100"/>
        <end position="118"/>
    </location>
</feature>
<dbReference type="InterPro" id="IPR011701">
    <property type="entry name" value="MFS"/>
</dbReference>
<evidence type="ECO:0000313" key="10">
    <source>
        <dbReference type="EMBL" id="CAJ0588776.1"/>
    </source>
</evidence>
<evidence type="ECO:0000256" key="8">
    <source>
        <dbReference type="SAM" id="Phobius"/>
    </source>
</evidence>
<feature type="compositionally biased region" description="Basic and acidic residues" evidence="7">
    <location>
        <begin position="48"/>
        <end position="95"/>
    </location>
</feature>
<reference evidence="10" key="1">
    <citation type="submission" date="2023-07" db="EMBL/GenBank/DDBJ databases">
        <authorList>
            <consortium name="CYATHOMIX"/>
        </authorList>
    </citation>
    <scope>NUCLEOTIDE SEQUENCE</scope>
    <source>
        <strain evidence="10">N/A</strain>
    </source>
</reference>
<keyword evidence="2" id="KW-0813">Transport</keyword>
<dbReference type="PROSITE" id="PS50850">
    <property type="entry name" value="MFS"/>
    <property type="match status" value="1"/>
</dbReference>
<evidence type="ECO:0000313" key="11">
    <source>
        <dbReference type="Proteomes" id="UP001176961"/>
    </source>
</evidence>
<dbReference type="Gene3D" id="1.20.1250.20">
    <property type="entry name" value="MFS general substrate transporter like domains"/>
    <property type="match status" value="1"/>
</dbReference>
<dbReference type="InterPro" id="IPR020846">
    <property type="entry name" value="MFS_dom"/>
</dbReference>
<evidence type="ECO:0000256" key="5">
    <source>
        <dbReference type="ARBA" id="ARBA00023136"/>
    </source>
</evidence>
<dbReference type="PANTHER" id="PTHR23505">
    <property type="entry name" value="SPINSTER"/>
    <property type="match status" value="1"/>
</dbReference>
<feature type="transmembrane region" description="Helical" evidence="8">
    <location>
        <begin position="173"/>
        <end position="196"/>
    </location>
</feature>
<feature type="transmembrane region" description="Helical" evidence="8">
    <location>
        <begin position="316"/>
        <end position="338"/>
    </location>
</feature>
<evidence type="ECO:0000259" key="9">
    <source>
        <dbReference type="PROSITE" id="PS50850"/>
    </source>
</evidence>
<feature type="compositionally biased region" description="Basic and acidic residues" evidence="7">
    <location>
        <begin position="1"/>
        <end position="17"/>
    </location>
</feature>
<dbReference type="CDD" id="cd17328">
    <property type="entry name" value="MFS_spinster_like"/>
    <property type="match status" value="1"/>
</dbReference>
<dbReference type="Pfam" id="PF07690">
    <property type="entry name" value="MFS_1"/>
    <property type="match status" value="1"/>
</dbReference>
<dbReference type="InterPro" id="IPR036259">
    <property type="entry name" value="MFS_trans_sf"/>
</dbReference>
<dbReference type="InterPro" id="IPR044770">
    <property type="entry name" value="MFS_spinster-like"/>
</dbReference>
<keyword evidence="5 8" id="KW-0472">Membrane</keyword>
<evidence type="ECO:0000256" key="6">
    <source>
        <dbReference type="ARBA" id="ARBA00024338"/>
    </source>
</evidence>
<sequence length="366" mass="40192">MIQEEKSKDVRSGEENKPLSIDKLVDGSGELKSGEERRAGESAMASKEVPKPESKSEEGKLSSDEKVKHSSEEGVRKEDGIDKTGKISEKERQEKEKNSGSILQMSILIAVNLLDYIDKFTLAGVLSDVQAFYGINDALGGLLQTVYIVCAMIISPVWGFLGDRYNRKYLMTGCLVLWTCTVLLSTFVPSTMFWLFACSRGVIAFGQTCYTALAPSVIGDLYAGGSRSRMLMLFYFAIPCGSGLGFMIGGSVAAFAGHWRWGVGITFVLGIACTAFMVIFLKEPERGAAEKRQGETSKMFAATTFFEDLRSLSTNLTYILVTAAYTAILFTVGTLSWWTPTTIVHNEAHQMGLNHTHLLPTSQKDR</sequence>
<name>A0AA36DJD9_CYLNA</name>
<protein>
    <recommendedName>
        <fullName evidence="9">Major facilitator superfamily (MFS) profile domain-containing protein</fullName>
    </recommendedName>
</protein>
<evidence type="ECO:0000256" key="7">
    <source>
        <dbReference type="SAM" id="MobiDB-lite"/>
    </source>
</evidence>
<proteinExistence type="inferred from homology"/>
<accession>A0AA36DJD9</accession>
<evidence type="ECO:0000256" key="1">
    <source>
        <dbReference type="ARBA" id="ARBA00004141"/>
    </source>
</evidence>
<keyword evidence="3 8" id="KW-0812">Transmembrane</keyword>
<comment type="caution">
    <text evidence="10">The sequence shown here is derived from an EMBL/GenBank/DDBJ whole genome shotgun (WGS) entry which is preliminary data.</text>
</comment>
<evidence type="ECO:0000256" key="2">
    <source>
        <dbReference type="ARBA" id="ARBA00022448"/>
    </source>
</evidence>
<feature type="region of interest" description="Disordered" evidence="7">
    <location>
        <begin position="1"/>
        <end position="95"/>
    </location>
</feature>
<feature type="transmembrane region" description="Helical" evidence="8">
    <location>
        <begin position="202"/>
        <end position="222"/>
    </location>
</feature>
<dbReference type="AlphaFoldDB" id="A0AA36DJD9"/>
<organism evidence="10 11">
    <name type="scientific">Cylicocyclus nassatus</name>
    <name type="common">Nematode worm</name>
    <dbReference type="NCBI Taxonomy" id="53992"/>
    <lineage>
        <taxon>Eukaryota</taxon>
        <taxon>Metazoa</taxon>
        <taxon>Ecdysozoa</taxon>
        <taxon>Nematoda</taxon>
        <taxon>Chromadorea</taxon>
        <taxon>Rhabditida</taxon>
        <taxon>Rhabditina</taxon>
        <taxon>Rhabditomorpha</taxon>
        <taxon>Strongyloidea</taxon>
        <taxon>Strongylidae</taxon>
        <taxon>Cylicocyclus</taxon>
    </lineage>
</organism>
<evidence type="ECO:0000256" key="3">
    <source>
        <dbReference type="ARBA" id="ARBA00022692"/>
    </source>
</evidence>
<keyword evidence="11" id="KW-1185">Reference proteome</keyword>
<dbReference type="GO" id="GO:0022857">
    <property type="term" value="F:transmembrane transporter activity"/>
    <property type="evidence" value="ECO:0007669"/>
    <property type="project" value="InterPro"/>
</dbReference>
<dbReference type="SUPFAM" id="SSF103473">
    <property type="entry name" value="MFS general substrate transporter"/>
    <property type="match status" value="1"/>
</dbReference>
<feature type="domain" description="Major facilitator superfamily (MFS) profile" evidence="9">
    <location>
        <begin position="104"/>
        <end position="366"/>
    </location>
</feature>
<dbReference type="PANTHER" id="PTHR23505:SF79">
    <property type="entry name" value="PROTEIN SPINSTER"/>
    <property type="match status" value="1"/>
</dbReference>
<gene>
    <name evidence="10" type="ORF">CYNAS_LOCUS759</name>
</gene>
<evidence type="ECO:0000256" key="4">
    <source>
        <dbReference type="ARBA" id="ARBA00022989"/>
    </source>
</evidence>
<dbReference type="Proteomes" id="UP001176961">
    <property type="component" value="Unassembled WGS sequence"/>
</dbReference>
<comment type="subcellular location">
    <subcellularLocation>
        <location evidence="1">Membrane</location>
        <topology evidence="1">Multi-pass membrane protein</topology>
    </subcellularLocation>
</comment>
<dbReference type="GO" id="GO:0016020">
    <property type="term" value="C:membrane"/>
    <property type="evidence" value="ECO:0007669"/>
    <property type="project" value="UniProtKB-SubCell"/>
</dbReference>